<dbReference type="RefSeq" id="WP_231012210.1">
    <property type="nucleotide sequence ID" value="NZ_BAAAEW010000033.1"/>
</dbReference>
<evidence type="ECO:0000256" key="3">
    <source>
        <dbReference type="ARBA" id="ARBA00023054"/>
    </source>
</evidence>
<feature type="compositionally biased region" description="Polar residues" evidence="4">
    <location>
        <begin position="1"/>
        <end position="14"/>
    </location>
</feature>
<evidence type="ECO:0000259" key="6">
    <source>
        <dbReference type="Pfam" id="PF25917"/>
    </source>
</evidence>
<evidence type="ECO:0000256" key="5">
    <source>
        <dbReference type="SAM" id="Phobius"/>
    </source>
</evidence>
<dbReference type="Gene3D" id="2.40.50.100">
    <property type="match status" value="1"/>
</dbReference>
<keyword evidence="5" id="KW-0812">Transmembrane</keyword>
<dbReference type="Pfam" id="PF25954">
    <property type="entry name" value="Beta-barrel_RND_2"/>
    <property type="match status" value="1"/>
</dbReference>
<evidence type="ECO:0000256" key="4">
    <source>
        <dbReference type="SAM" id="MobiDB-lite"/>
    </source>
</evidence>
<dbReference type="PRINTS" id="PR01490">
    <property type="entry name" value="RTXTOXIND"/>
</dbReference>
<feature type="compositionally biased region" description="Gly residues" evidence="4">
    <location>
        <begin position="374"/>
        <end position="387"/>
    </location>
</feature>
<keyword evidence="3" id="KW-0175">Coiled coil</keyword>
<keyword evidence="5" id="KW-0472">Membrane</keyword>
<feature type="domain" description="CusB-like beta-barrel" evidence="7">
    <location>
        <begin position="252"/>
        <end position="327"/>
    </location>
</feature>
<evidence type="ECO:0000256" key="1">
    <source>
        <dbReference type="ARBA" id="ARBA00004196"/>
    </source>
</evidence>
<dbReference type="InterPro" id="IPR058625">
    <property type="entry name" value="MdtA-like_BSH"/>
</dbReference>
<evidence type="ECO:0000313" key="9">
    <source>
        <dbReference type="Proteomes" id="UP001500279"/>
    </source>
</evidence>
<accession>A0ABP3VNZ2</accession>
<dbReference type="Proteomes" id="UP001500279">
    <property type="component" value="Unassembled WGS sequence"/>
</dbReference>
<keyword evidence="9" id="KW-1185">Reference proteome</keyword>
<dbReference type="InterPro" id="IPR058792">
    <property type="entry name" value="Beta-barrel_RND_2"/>
</dbReference>
<protein>
    <submittedName>
        <fullName evidence="8">Efflux RND transporter periplasmic adaptor subunit</fullName>
    </submittedName>
</protein>
<comment type="subcellular location">
    <subcellularLocation>
        <location evidence="1">Cell envelope</location>
    </subcellularLocation>
</comment>
<evidence type="ECO:0000313" key="8">
    <source>
        <dbReference type="EMBL" id="GAA0761680.1"/>
    </source>
</evidence>
<dbReference type="EMBL" id="BAAAEW010000033">
    <property type="protein sequence ID" value="GAA0761680.1"/>
    <property type="molecule type" value="Genomic_DNA"/>
</dbReference>
<dbReference type="SUPFAM" id="SSF111369">
    <property type="entry name" value="HlyD-like secretion proteins"/>
    <property type="match status" value="1"/>
</dbReference>
<sequence length="453" mass="46642">MTSSSPQDPGQQTPDWLAGDTTPRWRRRSTWVAVALLALAGVGVALWLGHRAEADAPRYVTEPLKRGDLSLTVTANGTLQPTRSVSIGSELSGTVTRVLVDVNDRVKKGQVLVELDTAKLIDQVNTSKAALQSAQATVLQSQATVEESRLALARLEQVAKLSGGKTPAATELDAARATLDRAISAEAAARAGVAQAQAGLSTNQTNLAKASISSPIDGVILTRAVEPGNAVAASLQAVTLFTMAEDLSRMKLSVNVDEADVGQVKEGQTAQFTVSAWPGRKYPANVTRVAFGSTTTDNVVTYTTQLDVNNPDQTLRPGMTATATIAATEHKNVLLVPRSALNYAPTQRAGAPGAGPSGGAGIMSMLMPRPPGAGRPGGAGGAGGQNGGKPAKANADSGSSKRIWVLEDGRPKPLTVTVGLSNGRLTEVSGEGLQEGLPVIISQQTGQASGAAK</sequence>
<organism evidence="8 9">
    <name type="scientific">Ideonella azotifigens</name>
    <dbReference type="NCBI Taxonomy" id="513160"/>
    <lineage>
        <taxon>Bacteria</taxon>
        <taxon>Pseudomonadati</taxon>
        <taxon>Pseudomonadota</taxon>
        <taxon>Betaproteobacteria</taxon>
        <taxon>Burkholderiales</taxon>
        <taxon>Sphaerotilaceae</taxon>
        <taxon>Ideonella</taxon>
    </lineage>
</organism>
<comment type="similarity">
    <text evidence="2">Belongs to the membrane fusion protein (MFP) (TC 8.A.1) family.</text>
</comment>
<proteinExistence type="inferred from homology"/>
<keyword evidence="5" id="KW-1133">Transmembrane helix</keyword>
<evidence type="ECO:0000256" key="2">
    <source>
        <dbReference type="ARBA" id="ARBA00009477"/>
    </source>
</evidence>
<comment type="caution">
    <text evidence="8">The sequence shown here is derived from an EMBL/GenBank/DDBJ whole genome shotgun (WGS) entry which is preliminary data.</text>
</comment>
<feature type="transmembrane region" description="Helical" evidence="5">
    <location>
        <begin position="31"/>
        <end position="49"/>
    </location>
</feature>
<evidence type="ECO:0000259" key="7">
    <source>
        <dbReference type="Pfam" id="PF25954"/>
    </source>
</evidence>
<feature type="region of interest" description="Disordered" evidence="4">
    <location>
        <begin position="1"/>
        <end position="21"/>
    </location>
</feature>
<feature type="region of interest" description="Disordered" evidence="4">
    <location>
        <begin position="367"/>
        <end position="399"/>
    </location>
</feature>
<feature type="domain" description="Multidrug resistance protein MdtA-like barrel-sandwich hybrid" evidence="6">
    <location>
        <begin position="83"/>
        <end position="237"/>
    </location>
</feature>
<dbReference type="Pfam" id="PF25917">
    <property type="entry name" value="BSH_RND"/>
    <property type="match status" value="1"/>
</dbReference>
<dbReference type="InterPro" id="IPR006143">
    <property type="entry name" value="RND_pump_MFP"/>
</dbReference>
<dbReference type="PANTHER" id="PTHR32347:SF14">
    <property type="entry name" value="EFFLUX SYSTEM COMPONENT YKNX-RELATED"/>
    <property type="match status" value="1"/>
</dbReference>
<dbReference type="Gene3D" id="2.40.30.170">
    <property type="match status" value="1"/>
</dbReference>
<dbReference type="InterPro" id="IPR050465">
    <property type="entry name" value="UPF0194_transport"/>
</dbReference>
<name>A0ABP3VNZ2_9BURK</name>
<reference evidence="9" key="1">
    <citation type="journal article" date="2019" name="Int. J. Syst. Evol. Microbiol.">
        <title>The Global Catalogue of Microorganisms (GCM) 10K type strain sequencing project: providing services to taxonomists for standard genome sequencing and annotation.</title>
        <authorList>
            <consortium name="The Broad Institute Genomics Platform"/>
            <consortium name="The Broad Institute Genome Sequencing Center for Infectious Disease"/>
            <person name="Wu L."/>
            <person name="Ma J."/>
        </authorList>
    </citation>
    <scope>NUCLEOTIDE SEQUENCE [LARGE SCALE GENOMIC DNA]</scope>
    <source>
        <strain evidence="9">JCM 15503</strain>
    </source>
</reference>
<gene>
    <name evidence="8" type="ORF">GCM10009107_45310</name>
</gene>
<dbReference type="NCBIfam" id="TIGR01730">
    <property type="entry name" value="RND_mfp"/>
    <property type="match status" value="1"/>
</dbReference>
<dbReference type="Gene3D" id="2.40.420.20">
    <property type="match status" value="1"/>
</dbReference>
<dbReference type="PANTHER" id="PTHR32347">
    <property type="entry name" value="EFFLUX SYSTEM COMPONENT YKNX-RELATED"/>
    <property type="match status" value="1"/>
</dbReference>